<feature type="region of interest" description="Disordered" evidence="3">
    <location>
        <begin position="26"/>
        <end position="61"/>
    </location>
</feature>
<evidence type="ECO:0000313" key="5">
    <source>
        <dbReference type="EMBL" id="AOS47820.1"/>
    </source>
</evidence>
<evidence type="ECO:0000256" key="4">
    <source>
        <dbReference type="SAM" id="SignalP"/>
    </source>
</evidence>
<dbReference type="KEGG" id="phon:BH719_08170"/>
<dbReference type="Pfam" id="PF10634">
    <property type="entry name" value="Iron_transport"/>
    <property type="match status" value="1"/>
</dbReference>
<dbReference type="OrthoDB" id="1495621at2"/>
<sequence length="214" mass="22600">MKRSLARIGAAAAAIALAGTLAACSSNSNNSNNSNNGANPPASQSAADDGAKPGEDAGFEELPLGDDVFVGPLKVGGVYFQPVDMEPAVSTPAKDSSMHMEADISAVADNDLGYGAGDFIPALTVDYQIADKSGTVVQEGTFMPMNASDGPHYGINLPKLEAGTYDVTFTIKSPETNGWLLHTDEKTGVKGRFWQEPLKAEFKDWQWDPTSVDW</sequence>
<reference evidence="5 6" key="1">
    <citation type="submission" date="2016-09" db="EMBL/GenBank/DDBJ databases">
        <title>Complete genome sequence of Actinomyces hongkongensis HKU8.</title>
        <authorList>
            <person name="Gao Y.-X."/>
            <person name="Zhou Y.-Y."/>
            <person name="Xie Y."/>
            <person name="Wang M."/>
            <person name="Wang S.-J."/>
            <person name="Shen S.-G."/>
        </authorList>
    </citation>
    <scope>NUCLEOTIDE SEQUENCE [LARGE SCALE GENOMIC DNA]</scope>
    <source>
        <strain evidence="5 6">HKU8</strain>
    </source>
</reference>
<protein>
    <submittedName>
        <fullName evidence="5">Amino acid ABC transporter substrate-binding protein</fullName>
    </submittedName>
</protein>
<dbReference type="InterPro" id="IPR038482">
    <property type="entry name" value="Tp34-type_sf"/>
</dbReference>
<dbReference type="EMBL" id="CP017298">
    <property type="protein sequence ID" value="AOS47820.1"/>
    <property type="molecule type" value="Genomic_DNA"/>
</dbReference>
<keyword evidence="6" id="KW-1185">Reference proteome</keyword>
<evidence type="ECO:0000256" key="2">
    <source>
        <dbReference type="ARBA" id="ARBA00022729"/>
    </source>
</evidence>
<organism evidence="5 6">
    <name type="scientific">Pauljensenia hongkongensis</name>
    <dbReference type="NCBI Taxonomy" id="178339"/>
    <lineage>
        <taxon>Bacteria</taxon>
        <taxon>Bacillati</taxon>
        <taxon>Actinomycetota</taxon>
        <taxon>Actinomycetes</taxon>
        <taxon>Actinomycetales</taxon>
        <taxon>Actinomycetaceae</taxon>
        <taxon>Pauljensenia</taxon>
    </lineage>
</organism>
<evidence type="ECO:0000256" key="3">
    <source>
        <dbReference type="SAM" id="MobiDB-lite"/>
    </source>
</evidence>
<feature type="compositionally biased region" description="Low complexity" evidence="3">
    <location>
        <begin position="26"/>
        <end position="47"/>
    </location>
</feature>
<proteinExistence type="inferred from homology"/>
<feature type="chain" id="PRO_5038791795" evidence="4">
    <location>
        <begin position="19"/>
        <end position="214"/>
    </location>
</feature>
<gene>
    <name evidence="5" type="ORF">BH719_08170</name>
</gene>
<dbReference type="AlphaFoldDB" id="A0A1D8B3V3"/>
<dbReference type="InterPro" id="IPR018470">
    <property type="entry name" value="Metal-bd_Tp34-typ"/>
</dbReference>
<evidence type="ECO:0000313" key="6">
    <source>
        <dbReference type="Proteomes" id="UP000095214"/>
    </source>
</evidence>
<comment type="similarity">
    <text evidence="1">Belongs to the UPF0423 family.</text>
</comment>
<dbReference type="PROSITE" id="PS51257">
    <property type="entry name" value="PROKAR_LIPOPROTEIN"/>
    <property type="match status" value="1"/>
</dbReference>
<dbReference type="Gene3D" id="2.60.40.2480">
    <property type="entry name" value="Periplasmic metal-binding protein Tp34-type"/>
    <property type="match status" value="1"/>
</dbReference>
<dbReference type="Proteomes" id="UP000095214">
    <property type="component" value="Chromosome"/>
</dbReference>
<name>A0A1D8B3V3_9ACTO</name>
<accession>A0A1D8B3V3</accession>
<keyword evidence="2 4" id="KW-0732">Signal</keyword>
<dbReference type="RefSeq" id="WP_009744359.1">
    <property type="nucleotide sequence ID" value="NZ_CP017298.1"/>
</dbReference>
<dbReference type="STRING" id="178339.BH719_08170"/>
<feature type="signal peptide" evidence="4">
    <location>
        <begin position="1"/>
        <end position="18"/>
    </location>
</feature>
<evidence type="ECO:0000256" key="1">
    <source>
        <dbReference type="ARBA" id="ARBA00010013"/>
    </source>
</evidence>